<reference evidence="2" key="1">
    <citation type="journal article" date="2023" name="Mol. Phylogenet. Evol.">
        <title>Genome-scale phylogeny and comparative genomics of the fungal order Sordariales.</title>
        <authorList>
            <person name="Hensen N."/>
            <person name="Bonometti L."/>
            <person name="Westerberg I."/>
            <person name="Brannstrom I.O."/>
            <person name="Guillou S."/>
            <person name="Cros-Aarteil S."/>
            <person name="Calhoun S."/>
            <person name="Haridas S."/>
            <person name="Kuo A."/>
            <person name="Mondo S."/>
            <person name="Pangilinan J."/>
            <person name="Riley R."/>
            <person name="LaButti K."/>
            <person name="Andreopoulos B."/>
            <person name="Lipzen A."/>
            <person name="Chen C."/>
            <person name="Yan M."/>
            <person name="Daum C."/>
            <person name="Ng V."/>
            <person name="Clum A."/>
            <person name="Steindorff A."/>
            <person name="Ohm R.A."/>
            <person name="Martin F."/>
            <person name="Silar P."/>
            <person name="Natvig D.O."/>
            <person name="Lalanne C."/>
            <person name="Gautier V."/>
            <person name="Ament-Velasquez S.L."/>
            <person name="Kruys A."/>
            <person name="Hutchinson M.I."/>
            <person name="Powell A.J."/>
            <person name="Barry K."/>
            <person name="Miller A.N."/>
            <person name="Grigoriev I.V."/>
            <person name="Debuchy R."/>
            <person name="Gladieux P."/>
            <person name="Hiltunen Thoren M."/>
            <person name="Johannesson H."/>
        </authorList>
    </citation>
    <scope>NUCLEOTIDE SEQUENCE</scope>
    <source>
        <strain evidence="2">PSN324</strain>
    </source>
</reference>
<proteinExistence type="predicted"/>
<feature type="chain" id="PRO_5043855143" evidence="1">
    <location>
        <begin position="17"/>
        <end position="495"/>
    </location>
</feature>
<reference evidence="2" key="2">
    <citation type="submission" date="2023-06" db="EMBL/GenBank/DDBJ databases">
        <authorList>
            <consortium name="Lawrence Berkeley National Laboratory"/>
            <person name="Mondo S.J."/>
            <person name="Hensen N."/>
            <person name="Bonometti L."/>
            <person name="Westerberg I."/>
            <person name="Brannstrom I.O."/>
            <person name="Guillou S."/>
            <person name="Cros-Aarteil S."/>
            <person name="Calhoun S."/>
            <person name="Haridas S."/>
            <person name="Kuo A."/>
            <person name="Pangilinan J."/>
            <person name="Riley R."/>
            <person name="Labutti K."/>
            <person name="Andreopoulos B."/>
            <person name="Lipzen A."/>
            <person name="Chen C."/>
            <person name="Yanf M."/>
            <person name="Daum C."/>
            <person name="Ng V."/>
            <person name="Clum A."/>
            <person name="Steindorff A."/>
            <person name="Ohm R."/>
            <person name="Martin F."/>
            <person name="Silar P."/>
            <person name="Natvig D."/>
            <person name="Lalanne C."/>
            <person name="Gautier V."/>
            <person name="Ament-Velasquez S.L."/>
            <person name="Kruys A."/>
            <person name="Hutchinson M.I."/>
            <person name="Powell A.J."/>
            <person name="Barry K."/>
            <person name="Miller A.N."/>
            <person name="Grigoriev I.V."/>
            <person name="Debuchy R."/>
            <person name="Gladieux P."/>
            <person name="Thoren M.H."/>
            <person name="Johannesson H."/>
        </authorList>
    </citation>
    <scope>NUCLEOTIDE SEQUENCE</scope>
    <source>
        <strain evidence="2">PSN324</strain>
    </source>
</reference>
<organism evidence="2 3">
    <name type="scientific">Cladorrhinum samala</name>
    <dbReference type="NCBI Taxonomy" id="585594"/>
    <lineage>
        <taxon>Eukaryota</taxon>
        <taxon>Fungi</taxon>
        <taxon>Dikarya</taxon>
        <taxon>Ascomycota</taxon>
        <taxon>Pezizomycotina</taxon>
        <taxon>Sordariomycetes</taxon>
        <taxon>Sordariomycetidae</taxon>
        <taxon>Sordariales</taxon>
        <taxon>Podosporaceae</taxon>
        <taxon>Cladorrhinum</taxon>
    </lineage>
</organism>
<dbReference type="AlphaFoldDB" id="A0AAV9HKG8"/>
<accession>A0AAV9HKG8</accession>
<comment type="caution">
    <text evidence="2">The sequence shown here is derived from an EMBL/GenBank/DDBJ whole genome shotgun (WGS) entry which is preliminary data.</text>
</comment>
<feature type="signal peptide" evidence="1">
    <location>
        <begin position="1"/>
        <end position="16"/>
    </location>
</feature>
<name>A0AAV9HKG8_9PEZI</name>
<sequence>MMCLGLLLGILAGSHAVVGASGVPPPVRPRQWYAPDPGNAQTPTPKECVEISFTEPAWGIYDPALTSVNASSGGTQGDIRFLAVNSATGVQATCRAQNIELDPTGPQLDVWQNCSVPGLQFQFILSLFEVKLRGTWSCDNSSLGLSFAASGSWEEPIVQGCLDEWNTPRGQETLCIMGGSHVAASLSSPVPIKPQAPYLPFTPTERSWRCVDRSWDPEWQVNDLAYRYDPSGSSYEVSLNVTNLSSEQVAACSAAVSKKDLPANGSSNWVDCLFANGTVALELLPEPAYGVLGLKQNWSCWDGVEGVEAANYTGVLFLTPPALTCSPDRTCTLPPASFPFLQTGYADQAPRMPHTSYARSCTINSISNLTSLTLASYDISAGNFTLTNPGSGDTYELANVPVSADGEWHSCLAGDRVPWQLVGCKLNVGKEGIKFEVQWYCDDREPSNAILFTAVAQTQTPLSAGQGKDLVLSVKNVTWEAGKGIMDRGPTLPWI</sequence>
<keyword evidence="1" id="KW-0732">Signal</keyword>
<evidence type="ECO:0000256" key="1">
    <source>
        <dbReference type="SAM" id="SignalP"/>
    </source>
</evidence>
<gene>
    <name evidence="2" type="ORF">QBC42DRAFT_332577</name>
</gene>
<dbReference type="EMBL" id="MU865013">
    <property type="protein sequence ID" value="KAK4460381.1"/>
    <property type="molecule type" value="Genomic_DNA"/>
</dbReference>
<evidence type="ECO:0000313" key="2">
    <source>
        <dbReference type="EMBL" id="KAK4460381.1"/>
    </source>
</evidence>
<keyword evidence="3" id="KW-1185">Reference proteome</keyword>
<dbReference type="Proteomes" id="UP001321749">
    <property type="component" value="Unassembled WGS sequence"/>
</dbReference>
<evidence type="ECO:0000313" key="3">
    <source>
        <dbReference type="Proteomes" id="UP001321749"/>
    </source>
</evidence>
<protein>
    <submittedName>
        <fullName evidence="2">Uncharacterized protein</fullName>
    </submittedName>
</protein>